<keyword evidence="2" id="KW-0812">Transmembrane</keyword>
<keyword evidence="4" id="KW-1185">Reference proteome</keyword>
<dbReference type="AlphaFoldDB" id="A0A2S9PQS6"/>
<feature type="transmembrane region" description="Helical" evidence="2">
    <location>
        <begin position="25"/>
        <end position="47"/>
    </location>
</feature>
<evidence type="ECO:0000313" key="3">
    <source>
        <dbReference type="EMBL" id="PRH76775.1"/>
    </source>
</evidence>
<dbReference type="EMBL" id="PVLV01000430">
    <property type="protein sequence ID" value="PRH76775.1"/>
    <property type="molecule type" value="Genomic_DNA"/>
</dbReference>
<keyword evidence="2" id="KW-1133">Transmembrane helix</keyword>
<dbReference type="OrthoDB" id="8481923at2"/>
<dbReference type="Pfam" id="PF13803">
    <property type="entry name" value="DUF4184"/>
    <property type="match status" value="1"/>
</dbReference>
<feature type="transmembrane region" description="Helical" evidence="2">
    <location>
        <begin position="112"/>
        <end position="132"/>
    </location>
</feature>
<sequence>MPFTLSHAAAVLPGLRRTGRARGPLVASALVMGSFAPDMTYFAASLAPDAMFFGTVTHSLAGVFTVDVLITTALVAAWLLVREPLLALLPDRVRPPARALVRGLPWRERRPAALACWFWVSAAVGSATHVGWDLFTHADRWGTRLLPALDGTVAGVPLYTILQYGSSAAALVLLGWFGARALRERRGGGGPGGGGGGGGGPRGGGGGGGVGAPGGGGGGGGGARRPAGLGGGGGGGGAPGLPAARRRGGGGGGGGG</sequence>
<dbReference type="RefSeq" id="WP_146132652.1">
    <property type="nucleotide sequence ID" value="NZ_PVLV01000430.1"/>
</dbReference>
<feature type="non-terminal residue" evidence="3">
    <location>
        <position position="256"/>
    </location>
</feature>
<evidence type="ECO:0000313" key="4">
    <source>
        <dbReference type="Proteomes" id="UP000239322"/>
    </source>
</evidence>
<keyword evidence="2" id="KW-0472">Membrane</keyword>
<name>A0A2S9PQS6_9ACTN</name>
<dbReference type="PRINTS" id="PR01228">
    <property type="entry name" value="EGGSHELL"/>
</dbReference>
<dbReference type="Proteomes" id="UP000239322">
    <property type="component" value="Unassembled WGS sequence"/>
</dbReference>
<gene>
    <name evidence="3" type="ORF">C6N75_23830</name>
</gene>
<feature type="region of interest" description="Disordered" evidence="1">
    <location>
        <begin position="187"/>
        <end position="256"/>
    </location>
</feature>
<feature type="compositionally biased region" description="Gly residues" evidence="1">
    <location>
        <begin position="188"/>
        <end position="239"/>
    </location>
</feature>
<feature type="transmembrane region" description="Helical" evidence="2">
    <location>
        <begin position="152"/>
        <end position="177"/>
    </location>
</feature>
<reference evidence="3 4" key="1">
    <citation type="submission" date="2018-03" db="EMBL/GenBank/DDBJ databases">
        <title>Novel Streptomyces sp. from soil.</title>
        <authorList>
            <person name="Tan G.Y.A."/>
            <person name="Lee Z.Y."/>
        </authorList>
    </citation>
    <scope>NUCLEOTIDE SEQUENCE [LARGE SCALE GENOMIC DNA]</scope>
    <source>
        <strain evidence="3 4">ST5x</strain>
    </source>
</reference>
<protein>
    <recommendedName>
        <fullName evidence="5">DUF4184 family protein</fullName>
    </recommendedName>
</protein>
<comment type="caution">
    <text evidence="3">The sequence shown here is derived from an EMBL/GenBank/DDBJ whole genome shotgun (WGS) entry which is preliminary data.</text>
</comment>
<feature type="transmembrane region" description="Helical" evidence="2">
    <location>
        <begin position="59"/>
        <end position="81"/>
    </location>
</feature>
<proteinExistence type="predicted"/>
<dbReference type="InterPro" id="IPR025238">
    <property type="entry name" value="DUF4184"/>
</dbReference>
<evidence type="ECO:0008006" key="5">
    <source>
        <dbReference type="Google" id="ProtNLM"/>
    </source>
</evidence>
<evidence type="ECO:0000256" key="1">
    <source>
        <dbReference type="SAM" id="MobiDB-lite"/>
    </source>
</evidence>
<organism evidence="3 4">
    <name type="scientific">Streptomyces solincola</name>
    <dbReference type="NCBI Taxonomy" id="2100817"/>
    <lineage>
        <taxon>Bacteria</taxon>
        <taxon>Bacillati</taxon>
        <taxon>Actinomycetota</taxon>
        <taxon>Actinomycetes</taxon>
        <taxon>Kitasatosporales</taxon>
        <taxon>Streptomycetaceae</taxon>
        <taxon>Streptomyces</taxon>
    </lineage>
</organism>
<accession>A0A2S9PQS6</accession>
<evidence type="ECO:0000256" key="2">
    <source>
        <dbReference type="SAM" id="Phobius"/>
    </source>
</evidence>